<dbReference type="InterPro" id="IPR017896">
    <property type="entry name" value="4Fe4S_Fe-S-bd"/>
</dbReference>
<sequence length="138" mass="16128">MTESTDKDIPKKDKNIISREFIEKVRAAANYCFNCNRCVNVCPLSYLDIFHPRDLITDLTFLSPEEVLEKHNIWQCLTCGLCMEYCPMTKDNVGVNIPEIIMNLRSLATEYEPLRNQQIECHHDRLYSNLPRLMANDE</sequence>
<evidence type="ECO:0000313" key="2">
    <source>
        <dbReference type="EMBL" id="GAH43797.1"/>
    </source>
</evidence>
<dbReference type="AlphaFoldDB" id="X1FFP1"/>
<dbReference type="GO" id="GO:0005886">
    <property type="term" value="C:plasma membrane"/>
    <property type="evidence" value="ECO:0007669"/>
    <property type="project" value="TreeGrafter"/>
</dbReference>
<dbReference type="InterPro" id="IPR009051">
    <property type="entry name" value="Helical_ferredxn"/>
</dbReference>
<proteinExistence type="predicted"/>
<evidence type="ECO:0000259" key="1">
    <source>
        <dbReference type="PROSITE" id="PS51379"/>
    </source>
</evidence>
<dbReference type="PANTHER" id="PTHR43255">
    <property type="entry name" value="IRON-SULFUR-BINDING OXIDOREDUCTASE FADF-RELATED-RELATED"/>
    <property type="match status" value="1"/>
</dbReference>
<dbReference type="InterPro" id="IPR051460">
    <property type="entry name" value="HdrC_iron-sulfur_subunit"/>
</dbReference>
<dbReference type="PROSITE" id="PS00198">
    <property type="entry name" value="4FE4S_FER_1"/>
    <property type="match status" value="1"/>
</dbReference>
<dbReference type="GO" id="GO:0051536">
    <property type="term" value="F:iron-sulfur cluster binding"/>
    <property type="evidence" value="ECO:0007669"/>
    <property type="project" value="InterPro"/>
</dbReference>
<name>X1FFP1_9ZZZZ</name>
<gene>
    <name evidence="2" type="ORF">S03H2_21305</name>
</gene>
<dbReference type="EMBL" id="BARU01011323">
    <property type="protein sequence ID" value="GAH43797.1"/>
    <property type="molecule type" value="Genomic_DNA"/>
</dbReference>
<protein>
    <recommendedName>
        <fullName evidence="1">4Fe-4S ferredoxin-type domain-containing protein</fullName>
    </recommendedName>
</protein>
<feature type="domain" description="4Fe-4S ferredoxin-type" evidence="1">
    <location>
        <begin position="23"/>
        <end position="52"/>
    </location>
</feature>
<organism evidence="2">
    <name type="scientific">marine sediment metagenome</name>
    <dbReference type="NCBI Taxonomy" id="412755"/>
    <lineage>
        <taxon>unclassified sequences</taxon>
        <taxon>metagenomes</taxon>
        <taxon>ecological metagenomes</taxon>
    </lineage>
</organism>
<dbReference type="PANTHER" id="PTHR43255:SF2">
    <property type="entry name" value="HETERODISULFIDE REDUCTASE RELATED PROTEIN"/>
    <property type="match status" value="1"/>
</dbReference>
<feature type="non-terminal residue" evidence="2">
    <location>
        <position position="138"/>
    </location>
</feature>
<dbReference type="SUPFAM" id="SSF46548">
    <property type="entry name" value="alpha-helical ferredoxin"/>
    <property type="match status" value="1"/>
</dbReference>
<accession>X1FFP1</accession>
<dbReference type="Gene3D" id="1.10.1060.10">
    <property type="entry name" value="Alpha-helical ferredoxin"/>
    <property type="match status" value="1"/>
</dbReference>
<dbReference type="Pfam" id="PF13237">
    <property type="entry name" value="Fer4_10"/>
    <property type="match status" value="1"/>
</dbReference>
<dbReference type="InterPro" id="IPR017900">
    <property type="entry name" value="4Fe4S_Fe_S_CS"/>
</dbReference>
<reference evidence="2" key="1">
    <citation type="journal article" date="2014" name="Front. Microbiol.">
        <title>High frequency of phylogenetically diverse reductive dehalogenase-homologous genes in deep subseafloor sedimentary metagenomes.</title>
        <authorList>
            <person name="Kawai M."/>
            <person name="Futagami T."/>
            <person name="Toyoda A."/>
            <person name="Takaki Y."/>
            <person name="Nishi S."/>
            <person name="Hori S."/>
            <person name="Arai W."/>
            <person name="Tsubouchi T."/>
            <person name="Morono Y."/>
            <person name="Uchiyama I."/>
            <person name="Ito T."/>
            <person name="Fujiyama A."/>
            <person name="Inagaki F."/>
            <person name="Takami H."/>
        </authorList>
    </citation>
    <scope>NUCLEOTIDE SEQUENCE</scope>
    <source>
        <strain evidence="2">Expedition CK06-06</strain>
    </source>
</reference>
<dbReference type="PROSITE" id="PS51379">
    <property type="entry name" value="4FE4S_FER_2"/>
    <property type="match status" value="1"/>
</dbReference>
<comment type="caution">
    <text evidence="2">The sequence shown here is derived from an EMBL/GenBank/DDBJ whole genome shotgun (WGS) entry which is preliminary data.</text>
</comment>